<dbReference type="Pfam" id="PF20231">
    <property type="entry name" value="DUF6589"/>
    <property type="match status" value="1"/>
</dbReference>
<reference evidence="3 4" key="1">
    <citation type="journal article" date="2012" name="Science">
        <title>The Paleozoic origin of enzymatic lignin decomposition reconstructed from 31 fungal genomes.</title>
        <authorList>
            <person name="Floudas D."/>
            <person name="Binder M."/>
            <person name="Riley R."/>
            <person name="Barry K."/>
            <person name="Blanchette R.A."/>
            <person name="Henrissat B."/>
            <person name="Martinez A.T."/>
            <person name="Otillar R."/>
            <person name="Spatafora J.W."/>
            <person name="Yadav J.S."/>
            <person name="Aerts A."/>
            <person name="Benoit I."/>
            <person name="Boyd A."/>
            <person name="Carlson A."/>
            <person name="Copeland A."/>
            <person name="Coutinho P.M."/>
            <person name="de Vries R.P."/>
            <person name="Ferreira P."/>
            <person name="Findley K."/>
            <person name="Foster B."/>
            <person name="Gaskell J."/>
            <person name="Glotzer D."/>
            <person name="Gorecki P."/>
            <person name="Heitman J."/>
            <person name="Hesse C."/>
            <person name="Hori C."/>
            <person name="Igarashi K."/>
            <person name="Jurgens J.A."/>
            <person name="Kallen N."/>
            <person name="Kersten P."/>
            <person name="Kohler A."/>
            <person name="Kuees U."/>
            <person name="Kumar T.K.A."/>
            <person name="Kuo A."/>
            <person name="LaButti K."/>
            <person name="Larrondo L.F."/>
            <person name="Lindquist E."/>
            <person name="Ling A."/>
            <person name="Lombard V."/>
            <person name="Lucas S."/>
            <person name="Lundell T."/>
            <person name="Martin R."/>
            <person name="McLaughlin D.J."/>
            <person name="Morgenstern I."/>
            <person name="Morin E."/>
            <person name="Murat C."/>
            <person name="Nagy L.G."/>
            <person name="Nolan M."/>
            <person name="Ohm R.A."/>
            <person name="Patyshakuliyeva A."/>
            <person name="Rokas A."/>
            <person name="Ruiz-Duenas F.J."/>
            <person name="Sabat G."/>
            <person name="Salamov A."/>
            <person name="Samejima M."/>
            <person name="Schmutz J."/>
            <person name="Slot J.C."/>
            <person name="St John F."/>
            <person name="Stenlid J."/>
            <person name="Sun H."/>
            <person name="Sun S."/>
            <person name="Syed K."/>
            <person name="Tsang A."/>
            <person name="Wiebenga A."/>
            <person name="Young D."/>
            <person name="Pisabarro A."/>
            <person name="Eastwood D.C."/>
            <person name="Martin F."/>
            <person name="Cullen D."/>
            <person name="Grigoriev I.V."/>
            <person name="Hibbett D.S."/>
        </authorList>
    </citation>
    <scope>NUCLEOTIDE SEQUENCE [LARGE SCALE GENOMIC DNA]</scope>
    <source>
        <strain evidence="3 4">ATCC 11539</strain>
    </source>
</reference>
<dbReference type="EMBL" id="KB469383">
    <property type="protein sequence ID" value="EPQ50052.1"/>
    <property type="molecule type" value="Genomic_DNA"/>
</dbReference>
<dbReference type="Proteomes" id="UP000030669">
    <property type="component" value="Unassembled WGS sequence"/>
</dbReference>
<proteinExistence type="predicted"/>
<keyword evidence="4" id="KW-1185">Reference proteome</keyword>
<dbReference type="KEGG" id="gtr:GLOTRDRAFT_51116"/>
<feature type="compositionally biased region" description="Acidic residues" evidence="1">
    <location>
        <begin position="64"/>
        <end position="78"/>
    </location>
</feature>
<dbReference type="HOGENOM" id="CLU_009487_0_0_1"/>
<dbReference type="OMA" id="HGKKDMT"/>
<dbReference type="RefSeq" id="XP_007871493.1">
    <property type="nucleotide sequence ID" value="XM_007873302.1"/>
</dbReference>
<evidence type="ECO:0000313" key="4">
    <source>
        <dbReference type="Proteomes" id="UP000030669"/>
    </source>
</evidence>
<evidence type="ECO:0000256" key="1">
    <source>
        <dbReference type="SAM" id="MobiDB-lite"/>
    </source>
</evidence>
<evidence type="ECO:0000313" key="3">
    <source>
        <dbReference type="EMBL" id="EPQ50052.1"/>
    </source>
</evidence>
<gene>
    <name evidence="3" type="ORF">GLOTRDRAFT_51116</name>
</gene>
<feature type="domain" description="DUF6589" evidence="2">
    <location>
        <begin position="228"/>
        <end position="601"/>
    </location>
</feature>
<dbReference type="GeneID" id="19306793"/>
<dbReference type="AlphaFoldDB" id="S7PRQ1"/>
<dbReference type="OrthoDB" id="4743193at2759"/>
<feature type="region of interest" description="Disordered" evidence="1">
    <location>
        <begin position="56"/>
        <end position="88"/>
    </location>
</feature>
<dbReference type="STRING" id="670483.S7PRQ1"/>
<dbReference type="eggNOG" id="ENOG502RAQF">
    <property type="taxonomic scope" value="Eukaryota"/>
</dbReference>
<accession>S7PRQ1</accession>
<name>S7PRQ1_GLOTA</name>
<sequence>MKTLIKPENGWHFNAVNASTDGLQDFRIEDMAADLQHLAPALWDLLDSLLTATRPWTASSSPDGGDEWLEDPDIDESPDVIPSQPKDKASRRKALLTISSSQKCNMLGSVMGVFLHACNTPSKVIQALAHMGISISVNTVEKAVTSLSKETRSKLRALGQTFLASYAYDNFDINFSTSSSTIEKSSDTLTHLTSGDVIKLEHGVTQEDLQCSDILWERSRLNPNADPSKIPRNMEAIINLLKQGGIGQPENQAKATGHMDMDSDDDSNGDGNSNEEWCDADVKDIVDFVVLIHGDLGTSERVQSILERRAPERSRWNRYQFVVFVMGLFHLKMACADAIWRIFLEKTRARLDENSLMRLAAIYRSKETGKLGSGPGFRRMHEVIREIGTALRLDCWRVEAQKRRSSCNSLEALAETKLPYSQIVEMSHALARNGYVADDTLYGLREQPSAVRDQQKENTSLMHKYMLLYEEISYGMNHGDIGRVETAFPSWILIFKAVGKNKYANAMEKFLTDVHFVFPEGLRRAVRYNILVNPTGKEGKFRGVDWVVELNNLFTKFTHGGSSSNYTKDRVILESPLIDVFRSCTENIERNLHLTDLTRRHSPPDLSKTYKALRDYMKTEGTNEYRAGRPTQYVITNAIDVGWANYLSNLDNTEDTDEILSDRNKPTAEDLGAED</sequence>
<protein>
    <recommendedName>
        <fullName evidence="2">DUF6589 domain-containing protein</fullName>
    </recommendedName>
</protein>
<organism evidence="3 4">
    <name type="scientific">Gloeophyllum trabeum (strain ATCC 11539 / FP-39264 / Madison 617)</name>
    <name type="common">Brown rot fungus</name>
    <dbReference type="NCBI Taxonomy" id="670483"/>
    <lineage>
        <taxon>Eukaryota</taxon>
        <taxon>Fungi</taxon>
        <taxon>Dikarya</taxon>
        <taxon>Basidiomycota</taxon>
        <taxon>Agaricomycotina</taxon>
        <taxon>Agaricomycetes</taxon>
        <taxon>Gloeophyllales</taxon>
        <taxon>Gloeophyllaceae</taxon>
        <taxon>Gloeophyllum</taxon>
    </lineage>
</organism>
<evidence type="ECO:0000259" key="2">
    <source>
        <dbReference type="Pfam" id="PF20231"/>
    </source>
</evidence>
<dbReference type="InterPro" id="IPR046496">
    <property type="entry name" value="DUF6589"/>
</dbReference>
<feature type="region of interest" description="Disordered" evidence="1">
    <location>
        <begin position="248"/>
        <end position="276"/>
    </location>
</feature>